<feature type="coiled-coil region" evidence="1">
    <location>
        <begin position="424"/>
        <end position="605"/>
    </location>
</feature>
<name>A0A7J9CZX2_GOSGO</name>
<dbReference type="InterPro" id="IPR056647">
    <property type="entry name" value="DUF7745"/>
</dbReference>
<feature type="region of interest" description="Disordered" evidence="2">
    <location>
        <begin position="713"/>
        <end position="753"/>
    </location>
</feature>
<feature type="domain" description="DUF7745" evidence="3">
    <location>
        <begin position="55"/>
        <end position="106"/>
    </location>
</feature>
<dbReference type="Proteomes" id="UP000593579">
    <property type="component" value="Unassembled WGS sequence"/>
</dbReference>
<gene>
    <name evidence="4" type="ORF">Gogos_005406</name>
</gene>
<evidence type="ECO:0000313" key="5">
    <source>
        <dbReference type="Proteomes" id="UP000593579"/>
    </source>
</evidence>
<proteinExistence type="predicted"/>
<dbReference type="SUPFAM" id="SSF57997">
    <property type="entry name" value="Tropomyosin"/>
    <property type="match status" value="1"/>
</dbReference>
<feature type="coiled-coil region" evidence="1">
    <location>
        <begin position="658"/>
        <end position="711"/>
    </location>
</feature>
<dbReference type="AlphaFoldDB" id="A0A7J9CZX2"/>
<dbReference type="Gene3D" id="1.10.287.1490">
    <property type="match status" value="1"/>
</dbReference>
<evidence type="ECO:0000259" key="3">
    <source>
        <dbReference type="Pfam" id="PF24924"/>
    </source>
</evidence>
<dbReference type="Pfam" id="PF24924">
    <property type="entry name" value="DUF7745"/>
    <property type="match status" value="2"/>
</dbReference>
<evidence type="ECO:0000256" key="1">
    <source>
        <dbReference type="SAM" id="Coils"/>
    </source>
</evidence>
<dbReference type="PANTHER" id="PTHR48200:SF1">
    <property type="entry name" value="AMINOTRANSFERASE-LIKE PLANT MOBILE DOMAIN-CONTAINING PROTEIN"/>
    <property type="match status" value="1"/>
</dbReference>
<protein>
    <recommendedName>
        <fullName evidence="3">DUF7745 domain-containing protein</fullName>
    </recommendedName>
</protein>
<keyword evidence="5" id="KW-1185">Reference proteome</keyword>
<sequence>MGNGFLDRVEDNAAVRTWSEKIQREKGDSLAVGYVSELWDFTRVSVAQNNLQELKEIWDQWDNEVRQLFYSNYGDLPYLFDMKVDKRLFRALAQFWNPAYSCFTFGKVDRIYSKAVNVPTFLRKLMNITGMSEQWVTARTKQKGDSRCNPLKSLKDLILAYPDARKKVDVFALGIYGLILFPKILGHVYEAVTNLFDWLDKGVTPVPVILAETFRSLNACRRTGEGRFIGCAQLLLAWFHSHFWKVDKVSYQVFSESYSPLKEIVATSRRDDIIEEKWMAIFQNLQEENIKWRAPWFLPDEILYRCGDFDWVPLLRIWGAVGYAPLLVLRQYRSRQFVPATQGLAECEFSYKDDGYKKKAREMANAWNQTRRMKRLAVGPMSTPEYSEWRVRRINDNIPRPSLENSQSIEEHLRVIPSELEIIKQDFERRNAELEKKIEQMEAEKVNLRLDIDVQKLETEGLRKGKRKVEEDLDSLKTDYKKLRLSARTAGLGKTSEQWRQEVQEEKARADRWEKKFQEAQKQNKSFERSLSESQSEKDELKARVVELEKTVHQYRNRNSVVELQASLSRIEQMKKTIEGLEMALQNYEARIEHLEANEDHQSEQLHYLQDQVARRDRVMGEALVQIREVADHLQTLAVQADTLSVNYELESNRGQELASLLKKIKSQKEMQDRLQLQVQERLDMMKQEMSEKMRESLKDIMAKLNQLIAKGSDKGKGPMVNVNEGNDYEPLYRPGFTPPHVRTQAEYPRKST</sequence>
<evidence type="ECO:0000256" key="2">
    <source>
        <dbReference type="SAM" id="MobiDB-lite"/>
    </source>
</evidence>
<organism evidence="4 5">
    <name type="scientific">Gossypium gossypioides</name>
    <name type="common">Mexican cotton</name>
    <name type="synonym">Selera gossypioides</name>
    <dbReference type="NCBI Taxonomy" id="34282"/>
    <lineage>
        <taxon>Eukaryota</taxon>
        <taxon>Viridiplantae</taxon>
        <taxon>Streptophyta</taxon>
        <taxon>Embryophyta</taxon>
        <taxon>Tracheophyta</taxon>
        <taxon>Spermatophyta</taxon>
        <taxon>Magnoliopsida</taxon>
        <taxon>eudicotyledons</taxon>
        <taxon>Gunneridae</taxon>
        <taxon>Pentapetalae</taxon>
        <taxon>rosids</taxon>
        <taxon>malvids</taxon>
        <taxon>Malvales</taxon>
        <taxon>Malvaceae</taxon>
        <taxon>Malvoideae</taxon>
        <taxon>Gossypium</taxon>
    </lineage>
</organism>
<accession>A0A7J9CZX2</accession>
<reference evidence="4 5" key="1">
    <citation type="journal article" date="2019" name="Genome Biol. Evol.">
        <title>Insights into the evolution of the New World diploid cottons (Gossypium, subgenus Houzingenia) based on genome sequencing.</title>
        <authorList>
            <person name="Grover C.E."/>
            <person name="Arick M.A. 2nd"/>
            <person name="Thrash A."/>
            <person name="Conover J.L."/>
            <person name="Sanders W.S."/>
            <person name="Peterson D.G."/>
            <person name="Frelichowski J.E."/>
            <person name="Scheffler J.A."/>
            <person name="Scheffler B.E."/>
            <person name="Wendel J.F."/>
        </authorList>
    </citation>
    <scope>NUCLEOTIDE SEQUENCE [LARGE SCALE GENOMIC DNA]</scope>
    <source>
        <strain evidence="4">5</strain>
        <tissue evidence="4">Leaf</tissue>
    </source>
</reference>
<dbReference type="EMBL" id="JABEZY010259397">
    <property type="protein sequence ID" value="MBA0754033.1"/>
    <property type="molecule type" value="Genomic_DNA"/>
</dbReference>
<keyword evidence="1" id="KW-0175">Coiled coil</keyword>
<dbReference type="OrthoDB" id="1295137at2759"/>
<comment type="caution">
    <text evidence="4">The sequence shown here is derived from an EMBL/GenBank/DDBJ whole genome shotgun (WGS) entry which is preliminary data.</text>
</comment>
<feature type="non-terminal residue" evidence="4">
    <location>
        <position position="1"/>
    </location>
</feature>
<dbReference type="PANTHER" id="PTHR48200">
    <property type="entry name" value="PROTEIN, PUTATIVE-RELATED"/>
    <property type="match status" value="1"/>
</dbReference>
<feature type="domain" description="DUF7745" evidence="3">
    <location>
        <begin position="112"/>
        <end position="394"/>
    </location>
</feature>
<evidence type="ECO:0000313" key="4">
    <source>
        <dbReference type="EMBL" id="MBA0754033.1"/>
    </source>
</evidence>